<feature type="region of interest" description="Disordered" evidence="4">
    <location>
        <begin position="64"/>
        <end position="90"/>
    </location>
</feature>
<feature type="region of interest" description="Disordered" evidence="4">
    <location>
        <begin position="497"/>
        <end position="516"/>
    </location>
</feature>
<keyword evidence="7" id="KW-1185">Reference proteome</keyword>
<dbReference type="Gene3D" id="1.10.132.20">
    <property type="entry name" value="Ribosome-recycling factor"/>
    <property type="match status" value="1"/>
</dbReference>
<dbReference type="Gene3D" id="3.30.1360.40">
    <property type="match status" value="1"/>
</dbReference>
<dbReference type="Proteomes" id="UP000758155">
    <property type="component" value="Unassembled WGS sequence"/>
</dbReference>
<dbReference type="GO" id="GO:0043023">
    <property type="term" value="F:ribosomal large subunit binding"/>
    <property type="evidence" value="ECO:0007669"/>
    <property type="project" value="TreeGrafter"/>
</dbReference>
<reference evidence="6" key="1">
    <citation type="submission" date="2019-04" db="EMBL/GenBank/DDBJ databases">
        <title>Sequencing of skin fungus with MAO and IRED activity.</title>
        <authorList>
            <person name="Marsaioli A.J."/>
            <person name="Bonatto J.M.C."/>
            <person name="Reis Junior O."/>
        </authorList>
    </citation>
    <scope>NUCLEOTIDE SEQUENCE</scope>
    <source>
        <strain evidence="6">28M1</strain>
    </source>
</reference>
<name>A0A9P5C4J3_9PLEO</name>
<comment type="function">
    <text evidence="3">Necessary for protein synthesis in mitochondria. Functions as a ribosome recycling factor in mitochondria.</text>
</comment>
<keyword evidence="2" id="KW-0648">Protein biosynthesis</keyword>
<dbReference type="EMBL" id="SWKV01000009">
    <property type="protein sequence ID" value="KAF3044424.1"/>
    <property type="molecule type" value="Genomic_DNA"/>
</dbReference>
<organism evidence="6 7">
    <name type="scientific">Didymella heteroderae</name>
    <dbReference type="NCBI Taxonomy" id="1769908"/>
    <lineage>
        <taxon>Eukaryota</taxon>
        <taxon>Fungi</taxon>
        <taxon>Dikarya</taxon>
        <taxon>Ascomycota</taxon>
        <taxon>Pezizomycotina</taxon>
        <taxon>Dothideomycetes</taxon>
        <taxon>Pleosporomycetidae</taxon>
        <taxon>Pleosporales</taxon>
        <taxon>Pleosporineae</taxon>
        <taxon>Didymellaceae</taxon>
        <taxon>Didymella</taxon>
    </lineage>
</organism>
<gene>
    <name evidence="6" type="ORF">E8E12_010518</name>
</gene>
<protein>
    <recommendedName>
        <fullName evidence="5">Ribosome recycling factor domain-containing protein</fullName>
    </recommendedName>
</protein>
<dbReference type="PANTHER" id="PTHR20982:SF3">
    <property type="entry name" value="MITOCHONDRIAL RIBOSOME RECYCLING FACTOR PSEUDO 1"/>
    <property type="match status" value="1"/>
</dbReference>
<evidence type="ECO:0000256" key="1">
    <source>
        <dbReference type="ARBA" id="ARBA00005912"/>
    </source>
</evidence>
<comment type="similarity">
    <text evidence="1">Belongs to the RRF family.</text>
</comment>
<dbReference type="AlphaFoldDB" id="A0A9P5C4J3"/>
<proteinExistence type="inferred from homology"/>
<feature type="region of interest" description="Disordered" evidence="4">
    <location>
        <begin position="371"/>
        <end position="393"/>
    </location>
</feature>
<evidence type="ECO:0000256" key="2">
    <source>
        <dbReference type="ARBA" id="ARBA00022917"/>
    </source>
</evidence>
<feature type="compositionally biased region" description="Basic and acidic residues" evidence="4">
    <location>
        <begin position="505"/>
        <end position="516"/>
    </location>
</feature>
<dbReference type="GO" id="GO:0006412">
    <property type="term" value="P:translation"/>
    <property type="evidence" value="ECO:0007669"/>
    <property type="project" value="UniProtKB-KW"/>
</dbReference>
<evidence type="ECO:0000256" key="3">
    <source>
        <dbReference type="ARBA" id="ARBA00024909"/>
    </source>
</evidence>
<accession>A0A9P5C4J3</accession>
<comment type="caution">
    <text evidence="6">The sequence shown here is derived from an EMBL/GenBank/DDBJ whole genome shotgun (WGS) entry which is preliminary data.</text>
</comment>
<dbReference type="GO" id="GO:0005739">
    <property type="term" value="C:mitochondrion"/>
    <property type="evidence" value="ECO:0007669"/>
    <property type="project" value="TreeGrafter"/>
</dbReference>
<evidence type="ECO:0000313" key="7">
    <source>
        <dbReference type="Proteomes" id="UP000758155"/>
    </source>
</evidence>
<feature type="domain" description="Ribosome recycling factor" evidence="5">
    <location>
        <begin position="109"/>
        <end position="276"/>
    </location>
</feature>
<dbReference type="Pfam" id="PF01765">
    <property type="entry name" value="RRF"/>
    <property type="match status" value="1"/>
</dbReference>
<evidence type="ECO:0000259" key="5">
    <source>
        <dbReference type="Pfam" id="PF01765"/>
    </source>
</evidence>
<dbReference type="SUPFAM" id="SSF55194">
    <property type="entry name" value="Ribosome recycling factor, RRF"/>
    <property type="match status" value="1"/>
</dbReference>
<dbReference type="InterPro" id="IPR023584">
    <property type="entry name" value="Ribosome_recyc_fac_dom"/>
</dbReference>
<sequence length="757" mass="83584">MSQTLAPRVALRLSSRSPLTVSSRAIELPCRNLCAFHAATPLCKSMKAPLRSFSKYPPLWKKAGKANKSHAKSDSSPPVNQTGGPTPTDEIYDMSELEASILKAIEKLTHDLAQLRSGGRLNPDVVESLKVQLGTAGHGKETVRLGDIAQVVPRGRVLNVICGDDAHIKPITTAIAASPHSLTPLAPEQNNPLTIQVPLPPPTGDTRRDAIESAKKASEKADAMVQRARQDHNKLIRKYELNKEVRPDDIQKAKKRMEEVVKKGHEEVKRIADGAKRVLERSCDQSSDGQLNKMATVAMSKTALATIVTTTEKISNKASDPVKLKIIHLPPDDEKLADIGQITAKSSRTILHIYFEHPCQHKTITPVLSPSQERRFGPTAKQQKERRTTKKAERKLREATQIFPDLTFDKPTPLVPRSTTESEPEDEPVAYFFHTPYLSFHAPPSVLYTCPTHQPCPSRHAPARPVALIHSACFWRTYTIQLGSSLAQPGVIDPRGVISWRHNSSPKDKKERNDDDRALRGYRVRGWRLWGETGKAYVHRIRDLRRDGVAFADPDVSRGTVCEEGGQGESEKSERHKVKADEVVTLRWTRPLSRHTRTYGFTFRGVGFQWKGTGTVSERRRCGWMLRFCHLKLVARTPFATPAKAGDDGATGEVCLATYTSSIAAEKSGTLEVLDEAVLGFAEEWMPRLLEEGCAGGKGVGDDVGRLEGNIERLKKSVLYQVIVATVLCVAKAEKEKRHTLMDLIIGIAENGGNGGG</sequence>
<feature type="compositionally biased region" description="Basic and acidic residues" evidence="4">
    <location>
        <begin position="372"/>
        <end position="386"/>
    </location>
</feature>
<dbReference type="OrthoDB" id="407355at2759"/>
<evidence type="ECO:0000313" key="6">
    <source>
        <dbReference type="EMBL" id="KAF3044424.1"/>
    </source>
</evidence>
<evidence type="ECO:0000256" key="4">
    <source>
        <dbReference type="SAM" id="MobiDB-lite"/>
    </source>
</evidence>
<dbReference type="InterPro" id="IPR036191">
    <property type="entry name" value="RRF_sf"/>
</dbReference>
<feature type="compositionally biased region" description="Polar residues" evidence="4">
    <location>
        <begin position="74"/>
        <end position="85"/>
    </location>
</feature>
<dbReference type="PANTHER" id="PTHR20982">
    <property type="entry name" value="RIBOSOME RECYCLING FACTOR"/>
    <property type="match status" value="1"/>
</dbReference>
<dbReference type="InterPro" id="IPR002661">
    <property type="entry name" value="Ribosome_recyc_fac"/>
</dbReference>